<gene>
    <name evidence="5" type="ORF">AVDCRST_MAG23-2453</name>
</gene>
<dbReference type="Pfam" id="PF05118">
    <property type="entry name" value="Asp_Arg_Hydrox"/>
    <property type="match status" value="1"/>
</dbReference>
<accession>A0A6J4UCX5</accession>
<dbReference type="PANTHER" id="PTHR46332:SF5">
    <property type="entry name" value="ASPARTATE BETA-HYDROXYLASE DOMAIN CONTAINING 2"/>
    <property type="match status" value="1"/>
</dbReference>
<protein>
    <submittedName>
        <fullName evidence="5">Aspartyl/Asparaginyl beta-hydroxylase</fullName>
    </submittedName>
</protein>
<dbReference type="SUPFAM" id="SSF51197">
    <property type="entry name" value="Clavaminate synthase-like"/>
    <property type="match status" value="1"/>
</dbReference>
<dbReference type="GO" id="GO:0051213">
    <property type="term" value="F:dioxygenase activity"/>
    <property type="evidence" value="ECO:0007669"/>
    <property type="project" value="UniProtKB-KW"/>
</dbReference>
<proteinExistence type="inferred from homology"/>
<evidence type="ECO:0000313" key="5">
    <source>
        <dbReference type="EMBL" id="CAA9544960.1"/>
    </source>
</evidence>
<reference evidence="5" key="1">
    <citation type="submission" date="2020-02" db="EMBL/GenBank/DDBJ databases">
        <authorList>
            <person name="Meier V. D."/>
        </authorList>
    </citation>
    <scope>NUCLEOTIDE SEQUENCE</scope>
    <source>
        <strain evidence="5">AVDCRST_MAG23</strain>
    </source>
</reference>
<dbReference type="SUPFAM" id="SSF48452">
    <property type="entry name" value="TPR-like"/>
    <property type="match status" value="1"/>
</dbReference>
<dbReference type="GO" id="GO:0016020">
    <property type="term" value="C:membrane"/>
    <property type="evidence" value="ECO:0007669"/>
    <property type="project" value="TreeGrafter"/>
</dbReference>
<evidence type="ECO:0000259" key="4">
    <source>
        <dbReference type="Pfam" id="PF05118"/>
    </source>
</evidence>
<dbReference type="Gene3D" id="2.60.120.330">
    <property type="entry name" value="B-lactam Antibiotic, Isopenicillin N Synthase, Chain"/>
    <property type="match status" value="1"/>
</dbReference>
<dbReference type="InterPro" id="IPR011990">
    <property type="entry name" value="TPR-like_helical_dom_sf"/>
</dbReference>
<evidence type="ECO:0000256" key="3">
    <source>
        <dbReference type="ARBA" id="ARBA00023002"/>
    </source>
</evidence>
<dbReference type="PANTHER" id="PTHR46332">
    <property type="entry name" value="ASPARTATE BETA-HYDROXYLASE DOMAIN-CONTAINING PROTEIN 2"/>
    <property type="match status" value="1"/>
</dbReference>
<keyword evidence="3" id="KW-0560">Oxidoreductase</keyword>
<organism evidence="5">
    <name type="scientific">uncultured Sphingosinicella sp</name>
    <dbReference type="NCBI Taxonomy" id="478748"/>
    <lineage>
        <taxon>Bacteria</taxon>
        <taxon>Pseudomonadati</taxon>
        <taxon>Pseudomonadota</taxon>
        <taxon>Alphaproteobacteria</taxon>
        <taxon>Sphingomonadales</taxon>
        <taxon>Sphingosinicellaceae</taxon>
        <taxon>Sphingosinicella</taxon>
        <taxon>environmental samples</taxon>
    </lineage>
</organism>
<evidence type="ECO:0000256" key="2">
    <source>
        <dbReference type="ARBA" id="ARBA00022964"/>
    </source>
</evidence>
<dbReference type="InterPro" id="IPR051821">
    <property type="entry name" value="Asp/Asn_beta-hydroxylase"/>
</dbReference>
<evidence type="ECO:0000256" key="1">
    <source>
        <dbReference type="ARBA" id="ARBA00007730"/>
    </source>
</evidence>
<dbReference type="InterPro" id="IPR007803">
    <property type="entry name" value="Asp/Arg/Pro-Hydrxlase"/>
</dbReference>
<dbReference type="InterPro" id="IPR027443">
    <property type="entry name" value="IPNS-like_sf"/>
</dbReference>
<keyword evidence="2" id="KW-0223">Dioxygenase</keyword>
<dbReference type="Gene3D" id="1.25.40.10">
    <property type="entry name" value="Tetratricopeptide repeat domain"/>
    <property type="match status" value="1"/>
</dbReference>
<sequence length="380" mass="41201">MAALKLGDHINAARLFESAAALDPKAAALWRNAATAYRAMDDAQGERRALEGALGADQRDFLAWLRKAELHQRFEQEAEALAAWQAALALADQAERLPEALTGPLAAGRTFVAGAKARIRAAADAALAEVGTGLNEGEARRLRAMIEHAHGARPIYLNQCAGLHYPFLPADEFFDRAHFPWLADFEASAPAIRAELEALLAGPGDALRPYVRMDKGTPDNLWSGLDNSLAWGACFLWEYGEANGPVIERCPLTAAALAAIPGAAIPERAPNAFFSLLRPRTRIPAHTGVTNTRAIIHLPLIVPRGCGFRVGGETREWVEGTAFAFDDTIEHEAWNDSDELRAVLICDVWNPHLSEREREAILAYYAAADATGFNPARTGD</sequence>
<dbReference type="EMBL" id="CADCWD010000081">
    <property type="protein sequence ID" value="CAA9544960.1"/>
    <property type="molecule type" value="Genomic_DNA"/>
</dbReference>
<feature type="domain" description="Aspartyl/asparaginy/proline hydroxylase" evidence="4">
    <location>
        <begin position="187"/>
        <end position="351"/>
    </location>
</feature>
<comment type="similarity">
    <text evidence="1">Belongs to the aspartyl/asparaginyl beta-hydroxylase family.</text>
</comment>
<dbReference type="AlphaFoldDB" id="A0A6J4UCX5"/>
<name>A0A6J4UCX5_9SPHN</name>